<protein>
    <recommendedName>
        <fullName evidence="1">HAT C-terminal dimerisation domain-containing protein</fullName>
    </recommendedName>
</protein>
<organism evidence="2 3">
    <name type="scientific">Psylliodes chrysocephalus</name>
    <dbReference type="NCBI Taxonomy" id="3402493"/>
    <lineage>
        <taxon>Eukaryota</taxon>
        <taxon>Metazoa</taxon>
        <taxon>Ecdysozoa</taxon>
        <taxon>Arthropoda</taxon>
        <taxon>Hexapoda</taxon>
        <taxon>Insecta</taxon>
        <taxon>Pterygota</taxon>
        <taxon>Neoptera</taxon>
        <taxon>Endopterygota</taxon>
        <taxon>Coleoptera</taxon>
        <taxon>Polyphaga</taxon>
        <taxon>Cucujiformia</taxon>
        <taxon>Chrysomeloidea</taxon>
        <taxon>Chrysomelidae</taxon>
        <taxon>Galerucinae</taxon>
        <taxon>Alticini</taxon>
        <taxon>Psylliodes</taxon>
    </lineage>
</organism>
<dbReference type="OrthoDB" id="6769371at2759"/>
<name>A0A9P0CIM5_9CUCU</name>
<dbReference type="EMBL" id="OV651825">
    <property type="protein sequence ID" value="CAH1102914.1"/>
    <property type="molecule type" value="Genomic_DNA"/>
</dbReference>
<dbReference type="AlphaFoldDB" id="A0A9P0CIM5"/>
<keyword evidence="3" id="KW-1185">Reference proteome</keyword>
<dbReference type="Pfam" id="PF05699">
    <property type="entry name" value="Dimer_Tnp_hAT"/>
    <property type="match status" value="1"/>
</dbReference>
<dbReference type="Proteomes" id="UP001153636">
    <property type="component" value="Chromosome 13"/>
</dbReference>
<reference evidence="2" key="1">
    <citation type="submission" date="2022-01" db="EMBL/GenBank/DDBJ databases">
        <authorList>
            <person name="King R."/>
        </authorList>
    </citation>
    <scope>NUCLEOTIDE SEQUENCE</scope>
</reference>
<sequence length="168" mass="19446">MCLNNMMRHKLKDLPFNNIFISTESYSKCDIQWDKLTTVEWAQFFDSSILENNYSIWSKVSEYKDAGNNYVFSELSNYALTCLTLPSSNAAVERAFSVMAAVKPKCRNGMQIKMLNAILRFRLDLYSKNVCCKNVCSTEQMFKKFNSKEVYACDVNDANILEIFELLQ</sequence>
<evidence type="ECO:0000259" key="1">
    <source>
        <dbReference type="Pfam" id="PF05699"/>
    </source>
</evidence>
<evidence type="ECO:0000313" key="2">
    <source>
        <dbReference type="EMBL" id="CAH1102914.1"/>
    </source>
</evidence>
<dbReference type="InterPro" id="IPR008906">
    <property type="entry name" value="HATC_C_dom"/>
</dbReference>
<accession>A0A9P0CIM5</accession>
<feature type="domain" description="HAT C-terminal dimerisation" evidence="1">
    <location>
        <begin position="67"/>
        <end position="119"/>
    </location>
</feature>
<dbReference type="SUPFAM" id="SSF53098">
    <property type="entry name" value="Ribonuclease H-like"/>
    <property type="match status" value="1"/>
</dbReference>
<proteinExistence type="predicted"/>
<evidence type="ECO:0000313" key="3">
    <source>
        <dbReference type="Proteomes" id="UP001153636"/>
    </source>
</evidence>
<gene>
    <name evidence="2" type="ORF">PSYICH_LOCUS4111</name>
</gene>
<dbReference type="GO" id="GO:0046983">
    <property type="term" value="F:protein dimerization activity"/>
    <property type="evidence" value="ECO:0007669"/>
    <property type="project" value="InterPro"/>
</dbReference>
<dbReference type="InterPro" id="IPR012337">
    <property type="entry name" value="RNaseH-like_sf"/>
</dbReference>